<proteinExistence type="inferred from homology"/>
<evidence type="ECO:0000259" key="10">
    <source>
        <dbReference type="Pfam" id="PF04290"/>
    </source>
</evidence>
<gene>
    <name evidence="11" type="ORF">N5A92_25160</name>
</gene>
<evidence type="ECO:0000256" key="4">
    <source>
        <dbReference type="ARBA" id="ARBA00022519"/>
    </source>
</evidence>
<keyword evidence="6 9" id="KW-1133">Transmembrane helix</keyword>
<keyword evidence="3" id="KW-1003">Cell membrane</keyword>
<sequence length="176" mass="19037">MSGNTDNNGAASAAPLTQRLLTPIVWTGGAISTLLILAALGLTTYSVFMRYVIGRPPVWIDQLTGFVLVALVMFGVAEAYRRGNHISIDLLTDNLSRPMRRLRWIWSDLCVLAFSLVLVLSTWEAVEFAHSFGSYTSGSIEIASWIPQLPILIGGLLLGLFSVARLIGHILGGPGK</sequence>
<name>A0ABT2LUV3_9HYPH</name>
<comment type="subunit">
    <text evidence="9">The complex comprises the extracytoplasmic solute receptor protein and the two transmembrane proteins.</text>
</comment>
<keyword evidence="5 9" id="KW-0812">Transmembrane</keyword>
<evidence type="ECO:0000256" key="7">
    <source>
        <dbReference type="ARBA" id="ARBA00023136"/>
    </source>
</evidence>
<dbReference type="Proteomes" id="UP001320831">
    <property type="component" value="Unassembled WGS sequence"/>
</dbReference>
<evidence type="ECO:0000313" key="11">
    <source>
        <dbReference type="EMBL" id="MCT7378307.1"/>
    </source>
</evidence>
<evidence type="ECO:0000256" key="5">
    <source>
        <dbReference type="ARBA" id="ARBA00022692"/>
    </source>
</evidence>
<evidence type="ECO:0000256" key="1">
    <source>
        <dbReference type="ARBA" id="ARBA00004429"/>
    </source>
</evidence>
<feature type="transmembrane region" description="Helical" evidence="9">
    <location>
        <begin position="20"/>
        <end position="43"/>
    </location>
</feature>
<feature type="transmembrane region" description="Helical" evidence="9">
    <location>
        <begin position="143"/>
        <end position="167"/>
    </location>
</feature>
<comment type="similarity">
    <text evidence="8 9">Belongs to the TRAP transporter small permease family.</text>
</comment>
<protein>
    <recommendedName>
        <fullName evidence="9">TRAP transporter small permease protein</fullName>
    </recommendedName>
</protein>
<reference evidence="11 12" key="1">
    <citation type="submission" date="2022-09" db="EMBL/GenBank/DDBJ databases">
        <title>Chelativorans salina sp. nov., a novel slightly halophilic bacterium isolated from a saline lake sediment enrichment.</title>
        <authorList>
            <person name="Gao L."/>
            <person name="Fang B.-Z."/>
            <person name="Li W.-J."/>
        </authorList>
    </citation>
    <scope>NUCLEOTIDE SEQUENCE [LARGE SCALE GENOMIC DNA]</scope>
    <source>
        <strain evidence="11 12">EGI FJ00035</strain>
    </source>
</reference>
<keyword evidence="2 9" id="KW-0813">Transport</keyword>
<comment type="subcellular location">
    <subcellularLocation>
        <location evidence="1 9">Cell inner membrane</location>
        <topology evidence="1 9">Multi-pass membrane protein</topology>
    </subcellularLocation>
</comment>
<evidence type="ECO:0000313" key="12">
    <source>
        <dbReference type="Proteomes" id="UP001320831"/>
    </source>
</evidence>
<dbReference type="InterPro" id="IPR007387">
    <property type="entry name" value="TRAP_DctQ"/>
</dbReference>
<comment type="function">
    <text evidence="9">Part of the tripartite ATP-independent periplasmic (TRAP) transport system.</text>
</comment>
<feature type="transmembrane region" description="Helical" evidence="9">
    <location>
        <begin position="102"/>
        <end position="123"/>
    </location>
</feature>
<comment type="caution">
    <text evidence="11">The sequence shown here is derived from an EMBL/GenBank/DDBJ whole genome shotgun (WGS) entry which is preliminary data.</text>
</comment>
<dbReference type="InterPro" id="IPR055348">
    <property type="entry name" value="DctQ"/>
</dbReference>
<evidence type="ECO:0000256" key="9">
    <source>
        <dbReference type="RuleBase" id="RU369079"/>
    </source>
</evidence>
<keyword evidence="12" id="KW-1185">Reference proteome</keyword>
<evidence type="ECO:0000256" key="3">
    <source>
        <dbReference type="ARBA" id="ARBA00022475"/>
    </source>
</evidence>
<accession>A0ABT2LUV3</accession>
<dbReference type="PANTHER" id="PTHR35011">
    <property type="entry name" value="2,3-DIKETO-L-GULONATE TRAP TRANSPORTER SMALL PERMEASE PROTEIN YIAM"/>
    <property type="match status" value="1"/>
</dbReference>
<keyword evidence="7 9" id="KW-0472">Membrane</keyword>
<evidence type="ECO:0000256" key="2">
    <source>
        <dbReference type="ARBA" id="ARBA00022448"/>
    </source>
</evidence>
<dbReference type="PANTHER" id="PTHR35011:SF10">
    <property type="entry name" value="TRAP TRANSPORTER SMALL PERMEASE PROTEIN"/>
    <property type="match status" value="1"/>
</dbReference>
<feature type="domain" description="Tripartite ATP-independent periplasmic transporters DctQ component" evidence="10">
    <location>
        <begin position="41"/>
        <end position="169"/>
    </location>
</feature>
<keyword evidence="4 9" id="KW-0997">Cell inner membrane</keyword>
<dbReference type="Pfam" id="PF04290">
    <property type="entry name" value="DctQ"/>
    <property type="match status" value="1"/>
</dbReference>
<dbReference type="EMBL" id="JAOCZP010000012">
    <property type="protein sequence ID" value="MCT7378307.1"/>
    <property type="molecule type" value="Genomic_DNA"/>
</dbReference>
<evidence type="ECO:0000256" key="6">
    <source>
        <dbReference type="ARBA" id="ARBA00022989"/>
    </source>
</evidence>
<organism evidence="11 12">
    <name type="scientific">Chelativorans salis</name>
    <dbReference type="NCBI Taxonomy" id="2978478"/>
    <lineage>
        <taxon>Bacteria</taxon>
        <taxon>Pseudomonadati</taxon>
        <taxon>Pseudomonadota</taxon>
        <taxon>Alphaproteobacteria</taxon>
        <taxon>Hyphomicrobiales</taxon>
        <taxon>Phyllobacteriaceae</taxon>
        <taxon>Chelativorans</taxon>
    </lineage>
</organism>
<dbReference type="RefSeq" id="WP_260907186.1">
    <property type="nucleotide sequence ID" value="NZ_JAOCZP010000012.1"/>
</dbReference>
<feature type="transmembrane region" description="Helical" evidence="9">
    <location>
        <begin position="63"/>
        <end position="81"/>
    </location>
</feature>
<evidence type="ECO:0000256" key="8">
    <source>
        <dbReference type="ARBA" id="ARBA00038436"/>
    </source>
</evidence>